<proteinExistence type="inferred from homology"/>
<protein>
    <submittedName>
        <fullName evidence="4">Gas vesicle protein</fullName>
    </submittedName>
</protein>
<comment type="caution">
    <text evidence="4">The sequence shown here is derived from an EMBL/GenBank/DDBJ whole genome shotgun (WGS) entry which is preliminary data.</text>
</comment>
<organism evidence="4 5">
    <name type="scientific">Microcystis aeruginosa EAWAG127a</name>
    <dbReference type="NCBI Taxonomy" id="2529855"/>
    <lineage>
        <taxon>Bacteria</taxon>
        <taxon>Bacillati</taxon>
        <taxon>Cyanobacteriota</taxon>
        <taxon>Cyanophyceae</taxon>
        <taxon>Oscillatoriophycideae</taxon>
        <taxon>Chroococcales</taxon>
        <taxon>Microcystaceae</taxon>
        <taxon>Microcystis</taxon>
    </lineage>
</organism>
<evidence type="ECO:0000256" key="3">
    <source>
        <dbReference type="ARBA" id="ARBA00035643"/>
    </source>
</evidence>
<comment type="subcellular location">
    <subcellularLocation>
        <location evidence="2">Gas vesicle</location>
    </subcellularLocation>
</comment>
<dbReference type="AlphaFoldDB" id="A0A5J5LTK6"/>
<evidence type="ECO:0000256" key="2">
    <source>
        <dbReference type="ARBA" id="ARBA00035108"/>
    </source>
</evidence>
<keyword evidence="1" id="KW-0304">Gas vesicle</keyword>
<sequence>MKLHNLYTYAFLKAPTESLKLPVGMANPLLLITSGDISAVVEPEVCLDTLQNDDERLIQSVVCHDRVICELFQQTTILPLRFGTSFLEAENLLTHLCSHAQKYQEKIEELEEKGEYLLKCIPLKLEESVVSSESRGRQYFLAKKQHYEAQQDFYTLQGSEWQNLVNLINQSYPSTRIITAPGTESRIYLLVNFQEETLLIEQVLHWQKACPRWQLQLGQVSPPYHFT</sequence>
<dbReference type="EMBL" id="SRLN01000012">
    <property type="protein sequence ID" value="KAB0240828.1"/>
    <property type="molecule type" value="Genomic_DNA"/>
</dbReference>
<evidence type="ECO:0000313" key="4">
    <source>
        <dbReference type="EMBL" id="KAB0240828.1"/>
    </source>
</evidence>
<dbReference type="PANTHER" id="PTHR36852:SF1">
    <property type="entry name" value="PROTEIN GVPL 2"/>
    <property type="match status" value="1"/>
</dbReference>
<dbReference type="Pfam" id="PF06386">
    <property type="entry name" value="GvpL_GvpF"/>
    <property type="match status" value="1"/>
</dbReference>
<name>A0A5J5LTK6_MICAE</name>
<gene>
    <name evidence="4" type="ORF">EZJ55_09780</name>
</gene>
<dbReference type="RefSeq" id="WP_150976222.1">
    <property type="nucleotide sequence ID" value="NZ_SRLN01000012.1"/>
</dbReference>
<dbReference type="Proteomes" id="UP000325636">
    <property type="component" value="Unassembled WGS sequence"/>
</dbReference>
<accession>A0A5J5LTK6</accession>
<evidence type="ECO:0000313" key="5">
    <source>
        <dbReference type="Proteomes" id="UP000325636"/>
    </source>
</evidence>
<reference evidence="5" key="1">
    <citation type="submission" date="2019-04" db="EMBL/GenBank/DDBJ databases">
        <title>Microviridin 1777: A Toxic Chymotrypsin Inhibitor Discovered by a Metabologenomic Approach.</title>
        <authorList>
            <person name="Sieber S."/>
            <person name="Grendelmeier S.M."/>
            <person name="Harris L.A."/>
            <person name="Mitchell D.A."/>
            <person name="Gademann K."/>
        </authorList>
    </citation>
    <scope>NUCLEOTIDE SEQUENCE [LARGE SCALE GENOMIC DNA]</scope>
    <source>
        <strain evidence="5">EAWAG127a</strain>
    </source>
</reference>
<dbReference type="InterPro" id="IPR009430">
    <property type="entry name" value="GvpL/GvpF"/>
</dbReference>
<comment type="similarity">
    <text evidence="3">Belongs to the gas vesicle GvpF/GvpL family.</text>
</comment>
<dbReference type="GO" id="GO:0031411">
    <property type="term" value="C:gas vesicle"/>
    <property type="evidence" value="ECO:0007669"/>
    <property type="project" value="UniProtKB-SubCell"/>
</dbReference>
<evidence type="ECO:0000256" key="1">
    <source>
        <dbReference type="ARBA" id="ARBA00022987"/>
    </source>
</evidence>
<dbReference type="GO" id="GO:0031412">
    <property type="term" value="P:gas vesicle organization"/>
    <property type="evidence" value="ECO:0007669"/>
    <property type="project" value="InterPro"/>
</dbReference>
<dbReference type="PANTHER" id="PTHR36852">
    <property type="entry name" value="PROTEIN GVPL 2"/>
    <property type="match status" value="1"/>
</dbReference>